<dbReference type="OrthoDB" id="3638811at2"/>
<sequence>MRLTKWLGGVGGAVWIGSWYLMYLEITRWHHVKPSLAFNSDIAPDAHPGQALLLLYAACVAAPLVVLATSVNGIVHVRRRHR</sequence>
<keyword evidence="1" id="KW-0472">Membrane</keyword>
<dbReference type="RefSeq" id="WP_139095665.1">
    <property type="nucleotide sequence ID" value="NZ_VDFW01000004.1"/>
</dbReference>
<keyword evidence="1" id="KW-0812">Transmembrane</keyword>
<accession>A0A5C4M4M2</accession>
<keyword evidence="1" id="KW-1133">Transmembrane helix</keyword>
<dbReference type="AlphaFoldDB" id="A0A5C4M4M2"/>
<name>A0A5C4M4M2_9PSEU</name>
<evidence type="ECO:0000256" key="1">
    <source>
        <dbReference type="SAM" id="Phobius"/>
    </source>
</evidence>
<feature type="transmembrane region" description="Helical" evidence="1">
    <location>
        <begin position="7"/>
        <end position="26"/>
    </location>
</feature>
<comment type="caution">
    <text evidence="2">The sequence shown here is derived from an EMBL/GenBank/DDBJ whole genome shotgun (WGS) entry which is preliminary data.</text>
</comment>
<evidence type="ECO:0008006" key="4">
    <source>
        <dbReference type="Google" id="ProtNLM"/>
    </source>
</evidence>
<feature type="transmembrane region" description="Helical" evidence="1">
    <location>
        <begin position="53"/>
        <end position="75"/>
    </location>
</feature>
<protein>
    <recommendedName>
        <fullName evidence="4">Transmembrane protein</fullName>
    </recommendedName>
</protein>
<dbReference type="EMBL" id="VDFW01000004">
    <property type="protein sequence ID" value="TNC28048.1"/>
    <property type="molecule type" value="Genomic_DNA"/>
</dbReference>
<dbReference type="Proteomes" id="UP000305546">
    <property type="component" value="Unassembled WGS sequence"/>
</dbReference>
<organism evidence="2 3">
    <name type="scientific">Amycolatopsis alkalitolerans</name>
    <dbReference type="NCBI Taxonomy" id="2547244"/>
    <lineage>
        <taxon>Bacteria</taxon>
        <taxon>Bacillati</taxon>
        <taxon>Actinomycetota</taxon>
        <taxon>Actinomycetes</taxon>
        <taxon>Pseudonocardiales</taxon>
        <taxon>Pseudonocardiaceae</taxon>
        <taxon>Amycolatopsis</taxon>
    </lineage>
</organism>
<proteinExistence type="predicted"/>
<reference evidence="2 3" key="1">
    <citation type="submission" date="2019-06" db="EMBL/GenBank/DDBJ databases">
        <title>Amycolatopsis alkalitolerans sp. nov., isolated from Gastrodia elata Blume.</title>
        <authorList>
            <person name="Narsing Rao M.P."/>
            <person name="Li W.J."/>
        </authorList>
    </citation>
    <scope>NUCLEOTIDE SEQUENCE [LARGE SCALE GENOMIC DNA]</scope>
    <source>
        <strain evidence="2 3">SYSUP0005</strain>
    </source>
</reference>
<evidence type="ECO:0000313" key="3">
    <source>
        <dbReference type="Proteomes" id="UP000305546"/>
    </source>
</evidence>
<gene>
    <name evidence="2" type="ORF">FG385_06345</name>
</gene>
<keyword evidence="3" id="KW-1185">Reference proteome</keyword>
<evidence type="ECO:0000313" key="2">
    <source>
        <dbReference type="EMBL" id="TNC28048.1"/>
    </source>
</evidence>